<sequence>MRELCLCTKSLSRDIYFSNIYAVHELGGGENPILNIASHVKTIIKINLLKLILVETVLSMVKAWLPKVYCSSSSRVGNRLGRNGTFRVFCELSGGIQNWETFTSYVRNIIKNKSGQPKESNWVYKATLGLPKGSNSYGNRTIIVLKTVGNAADIRGRVVVKGAFNIRSYSTGCIIDPESNVIKKLKDLYERSKKKTSEPIDRNLYKLLCDPEIYGIAYEKLKSNPGQMTPGVNPETLDGMSVEVIHEIVEKLKNESFKFKPARRIKIPKASGGTRPLTIASPRDKIVQEAIRMILEAVFEPIFLDCSHGFRPKRGCHTALKAVKQTFQPSTWIIEGDISKCFDSIDHSKLMDIVEEKILDRKFTRLIWKALKAGYFEFREYQSNIVGTPQGSIISPILANIFMSELDKMVIRLKEDFDKGSKSKLSSIAGNYHSRISRAKKRNDMQLVRSLAKESRLYPSANFSDPNFKKISYVRYADDWIIGVKGTLEETKVILTKVKNQLSAMGLTLSESKTKITNLNTESVLFLGTNIKRAKEFSYSKPKHNNILRRNSKKIRMEAPIQRIVNKLHNAEFMKNNKSSPKFVWMSLEHRQIIHMYNAVFRGYLNYYKFAHNYPRLASTVGYYLKQSCAKLLTAKFSLGTMAKTFNKFGPNLGVTHKDMKDPKKNKFYSFLNPSYKTTLKFLTDSSPVIKALYGSVSLSTLDDLECAKCNSKYRVEMHHIRHMKDLNPKLNSLDKLMVRRRRKQIPLCRTCHMEYHRK</sequence>
<organism evidence="4">
    <name type="scientific">Epichloe festucae</name>
    <dbReference type="NCBI Taxonomy" id="35717"/>
    <lineage>
        <taxon>Eukaryota</taxon>
        <taxon>Fungi</taxon>
        <taxon>Dikarya</taxon>
        <taxon>Ascomycota</taxon>
        <taxon>Pezizomycotina</taxon>
        <taxon>Sordariomycetes</taxon>
        <taxon>Hypocreomycetidae</taxon>
        <taxon>Hypocreales</taxon>
        <taxon>Clavicipitaceae</taxon>
        <taxon>Epichloe</taxon>
    </lineage>
</organism>
<name>A0A1J0D0C7_9HYPO</name>
<dbReference type="GO" id="GO:0005739">
    <property type="term" value="C:mitochondrion"/>
    <property type="evidence" value="ECO:0007669"/>
    <property type="project" value="UniProtKB-SubCell"/>
</dbReference>
<evidence type="ECO:0000256" key="2">
    <source>
        <dbReference type="ARBA" id="ARBA00023128"/>
    </source>
</evidence>
<dbReference type="EMBL" id="KX066186">
    <property type="protein sequence ID" value="APB96835.1"/>
    <property type="molecule type" value="Genomic_DNA"/>
</dbReference>
<comment type="subcellular location">
    <subcellularLocation>
        <location evidence="1">Mitochondrion</location>
    </subcellularLocation>
</comment>
<dbReference type="CDD" id="cd00085">
    <property type="entry name" value="HNHc"/>
    <property type="match status" value="1"/>
</dbReference>
<dbReference type="InterPro" id="IPR003615">
    <property type="entry name" value="HNH_nuc"/>
</dbReference>
<dbReference type="AlphaFoldDB" id="A0A1J0D0C7"/>
<dbReference type="SUPFAM" id="SSF56672">
    <property type="entry name" value="DNA/RNA polymerases"/>
    <property type="match status" value="1"/>
</dbReference>
<dbReference type="Pfam" id="PF21368">
    <property type="entry name" value="AI2M-like_HNH"/>
    <property type="match status" value="1"/>
</dbReference>
<feature type="domain" description="Reverse transcriptase" evidence="3">
    <location>
        <begin position="248"/>
        <end position="531"/>
    </location>
</feature>
<dbReference type="PANTHER" id="PTHR34047:SF8">
    <property type="entry name" value="PROTEIN YKFC"/>
    <property type="match status" value="1"/>
</dbReference>
<evidence type="ECO:0000313" key="4">
    <source>
        <dbReference type="EMBL" id="APB96835.1"/>
    </source>
</evidence>
<dbReference type="CDD" id="cd01651">
    <property type="entry name" value="RT_G2_intron"/>
    <property type="match status" value="1"/>
</dbReference>
<evidence type="ECO:0000259" key="3">
    <source>
        <dbReference type="PROSITE" id="PS50878"/>
    </source>
</evidence>
<dbReference type="InterPro" id="IPR000477">
    <property type="entry name" value="RT_dom"/>
</dbReference>
<dbReference type="Pfam" id="PF01348">
    <property type="entry name" value="Intron_maturas2"/>
    <property type="match status" value="1"/>
</dbReference>
<gene>
    <name evidence="4" type="primary">orf759</name>
</gene>
<dbReference type="GO" id="GO:0006397">
    <property type="term" value="P:mRNA processing"/>
    <property type="evidence" value="ECO:0007669"/>
    <property type="project" value="InterPro"/>
</dbReference>
<dbReference type="InterPro" id="IPR051083">
    <property type="entry name" value="GrpII_Intron_Splice-Mob/Def"/>
</dbReference>
<dbReference type="InterPro" id="IPR043502">
    <property type="entry name" value="DNA/RNA_pol_sf"/>
</dbReference>
<accession>A0A1J0D0C7</accession>
<dbReference type="InterPro" id="IPR049030">
    <property type="entry name" value="AI2M-like_HNH"/>
</dbReference>
<dbReference type="Pfam" id="PF00078">
    <property type="entry name" value="RVT_1"/>
    <property type="match status" value="1"/>
</dbReference>
<dbReference type="GeneID" id="30513462"/>
<geneLocation type="mitochondrion" evidence="4"/>
<reference evidence="4" key="1">
    <citation type="journal article" date="2017" name="Mycologia">
        <title>Epichloe hybrida sp. nov., an emerging model system for investigating fungal allopolyploidy.</title>
        <authorList>
            <person name="Campbell M.A."/>
            <person name="Tapper B.A."/>
            <person name="Johnson R.D."/>
            <person name="Mace W."/>
            <person name="Ram A."/>
            <person name="Lukito Y."/>
            <person name="Dupont P.-Y."/>
            <person name="Johnson L.J."/>
            <person name="Scott D.B."/>
            <person name="Ganley A.R.D."/>
            <person name="Cox M.P."/>
        </authorList>
    </citation>
    <scope>NUCLEOTIDE SEQUENCE</scope>
    <source>
        <strain evidence="4">AR5</strain>
    </source>
</reference>
<dbReference type="InterPro" id="IPR024937">
    <property type="entry name" value="Domain_X"/>
</dbReference>
<dbReference type="PANTHER" id="PTHR34047">
    <property type="entry name" value="NUCLEAR INTRON MATURASE 1, MITOCHONDRIAL-RELATED"/>
    <property type="match status" value="1"/>
</dbReference>
<dbReference type="PROSITE" id="PS50878">
    <property type="entry name" value="RT_POL"/>
    <property type="match status" value="1"/>
</dbReference>
<proteinExistence type="predicted"/>
<dbReference type="SMART" id="SM00507">
    <property type="entry name" value="HNHc"/>
    <property type="match status" value="1"/>
</dbReference>
<keyword evidence="2 4" id="KW-0496">Mitochondrion</keyword>
<protein>
    <recommendedName>
        <fullName evidence="3">Reverse transcriptase domain-containing protein</fullName>
    </recommendedName>
</protein>
<dbReference type="RefSeq" id="YP_009327877.1">
    <property type="nucleotide sequence ID" value="NC_032064.1"/>
</dbReference>
<evidence type="ECO:0000256" key="1">
    <source>
        <dbReference type="ARBA" id="ARBA00004173"/>
    </source>
</evidence>